<dbReference type="Pfam" id="PF00403">
    <property type="entry name" value="HMA"/>
    <property type="match status" value="1"/>
</dbReference>
<dbReference type="Proteomes" id="UP001596011">
    <property type="component" value="Unassembled WGS sequence"/>
</dbReference>
<dbReference type="RefSeq" id="WP_377132601.1">
    <property type="nucleotide sequence ID" value="NZ_JBHSFI010000002.1"/>
</dbReference>
<name>A0ABV9HBT6_9MICO</name>
<dbReference type="SUPFAM" id="SSF55008">
    <property type="entry name" value="HMA, heavy metal-associated domain"/>
    <property type="match status" value="1"/>
</dbReference>
<feature type="domain" description="HMA" evidence="1">
    <location>
        <begin position="2"/>
        <end position="67"/>
    </location>
</feature>
<sequence length="74" mass="8222">MYRFELRVDGMTCADCERAATRELVRVSGVEDVQVDVPAGLIWVDCRSVPPRDQVEAAVYDAGFDLTAMSELAR</sequence>
<protein>
    <submittedName>
        <fullName evidence="2">Heavy-metal-associated domain-containing protein</fullName>
    </submittedName>
</protein>
<accession>A0ABV9HBT6</accession>
<reference evidence="3" key="1">
    <citation type="journal article" date="2019" name="Int. J. Syst. Evol. Microbiol.">
        <title>The Global Catalogue of Microorganisms (GCM) 10K type strain sequencing project: providing services to taxonomists for standard genome sequencing and annotation.</title>
        <authorList>
            <consortium name="The Broad Institute Genomics Platform"/>
            <consortium name="The Broad Institute Genome Sequencing Center for Infectious Disease"/>
            <person name="Wu L."/>
            <person name="Ma J."/>
        </authorList>
    </citation>
    <scope>NUCLEOTIDE SEQUENCE [LARGE SCALE GENOMIC DNA]</scope>
    <source>
        <strain evidence="3">CCUG 42722</strain>
    </source>
</reference>
<dbReference type="CDD" id="cd00371">
    <property type="entry name" value="HMA"/>
    <property type="match status" value="1"/>
</dbReference>
<organism evidence="2 3">
    <name type="scientific">Promicromonospora alba</name>
    <dbReference type="NCBI Taxonomy" id="1616110"/>
    <lineage>
        <taxon>Bacteria</taxon>
        <taxon>Bacillati</taxon>
        <taxon>Actinomycetota</taxon>
        <taxon>Actinomycetes</taxon>
        <taxon>Micrococcales</taxon>
        <taxon>Promicromonosporaceae</taxon>
        <taxon>Promicromonospora</taxon>
    </lineage>
</organism>
<dbReference type="InterPro" id="IPR036163">
    <property type="entry name" value="HMA_dom_sf"/>
</dbReference>
<evidence type="ECO:0000259" key="1">
    <source>
        <dbReference type="PROSITE" id="PS50846"/>
    </source>
</evidence>
<dbReference type="Gene3D" id="3.30.70.100">
    <property type="match status" value="1"/>
</dbReference>
<keyword evidence="3" id="KW-1185">Reference proteome</keyword>
<dbReference type="PROSITE" id="PS50846">
    <property type="entry name" value="HMA_2"/>
    <property type="match status" value="1"/>
</dbReference>
<evidence type="ECO:0000313" key="3">
    <source>
        <dbReference type="Proteomes" id="UP001596011"/>
    </source>
</evidence>
<gene>
    <name evidence="2" type="ORF">ACFO6V_04325</name>
</gene>
<proteinExistence type="predicted"/>
<dbReference type="EMBL" id="JBHSFI010000002">
    <property type="protein sequence ID" value="MFC4627448.1"/>
    <property type="molecule type" value="Genomic_DNA"/>
</dbReference>
<dbReference type="InterPro" id="IPR006121">
    <property type="entry name" value="HMA_dom"/>
</dbReference>
<evidence type="ECO:0000313" key="2">
    <source>
        <dbReference type="EMBL" id="MFC4627448.1"/>
    </source>
</evidence>
<comment type="caution">
    <text evidence="2">The sequence shown here is derived from an EMBL/GenBank/DDBJ whole genome shotgun (WGS) entry which is preliminary data.</text>
</comment>